<keyword evidence="1" id="KW-0805">Transcription regulation</keyword>
<dbReference type="PROSITE" id="PS50977">
    <property type="entry name" value="HTH_TETR_2"/>
    <property type="match status" value="1"/>
</dbReference>
<dbReference type="PANTHER" id="PTHR30055:SF243">
    <property type="entry name" value="HTH-TYPE TRANSCRIPTIONAL REGULATOR RV1816"/>
    <property type="match status" value="1"/>
</dbReference>
<dbReference type="InterPro" id="IPR050109">
    <property type="entry name" value="HTH-type_TetR-like_transc_reg"/>
</dbReference>
<dbReference type="Pfam" id="PF00440">
    <property type="entry name" value="TetR_N"/>
    <property type="match status" value="1"/>
</dbReference>
<keyword evidence="2 4" id="KW-0238">DNA-binding</keyword>
<evidence type="ECO:0000313" key="6">
    <source>
        <dbReference type="EMBL" id="MCS5733474.1"/>
    </source>
</evidence>
<dbReference type="InterPro" id="IPR036271">
    <property type="entry name" value="Tet_transcr_reg_TetR-rel_C_sf"/>
</dbReference>
<proteinExistence type="predicted"/>
<protein>
    <submittedName>
        <fullName evidence="6">TetR/AcrR family transcriptional regulator</fullName>
    </submittedName>
</protein>
<evidence type="ECO:0000313" key="7">
    <source>
        <dbReference type="Proteomes" id="UP001165586"/>
    </source>
</evidence>
<dbReference type="InterPro" id="IPR001647">
    <property type="entry name" value="HTH_TetR"/>
</dbReference>
<accession>A0ABT2GZT5</accession>
<reference evidence="6" key="1">
    <citation type="submission" date="2022-08" db="EMBL/GenBank/DDBJ databases">
        <authorList>
            <person name="Deng Y."/>
            <person name="Han X.-F."/>
            <person name="Zhang Y.-Q."/>
        </authorList>
    </citation>
    <scope>NUCLEOTIDE SEQUENCE</scope>
    <source>
        <strain evidence="6">CPCC 203386</strain>
    </source>
</reference>
<evidence type="ECO:0000259" key="5">
    <source>
        <dbReference type="PROSITE" id="PS50977"/>
    </source>
</evidence>
<dbReference type="SUPFAM" id="SSF48498">
    <property type="entry name" value="Tetracyclin repressor-like, C-terminal domain"/>
    <property type="match status" value="1"/>
</dbReference>
<dbReference type="Gene3D" id="1.10.357.10">
    <property type="entry name" value="Tetracycline Repressor, domain 2"/>
    <property type="match status" value="1"/>
</dbReference>
<dbReference type="SUPFAM" id="SSF46689">
    <property type="entry name" value="Homeodomain-like"/>
    <property type="match status" value="1"/>
</dbReference>
<comment type="caution">
    <text evidence="6">The sequence shown here is derived from an EMBL/GenBank/DDBJ whole genome shotgun (WGS) entry which is preliminary data.</text>
</comment>
<dbReference type="PANTHER" id="PTHR30055">
    <property type="entry name" value="HTH-TYPE TRANSCRIPTIONAL REGULATOR RUTR"/>
    <property type="match status" value="1"/>
</dbReference>
<dbReference type="Proteomes" id="UP001165586">
    <property type="component" value="Unassembled WGS sequence"/>
</dbReference>
<keyword evidence="3" id="KW-0804">Transcription</keyword>
<dbReference type="PRINTS" id="PR00455">
    <property type="entry name" value="HTHTETR"/>
</dbReference>
<evidence type="ECO:0000256" key="4">
    <source>
        <dbReference type="PROSITE-ProRule" id="PRU00335"/>
    </source>
</evidence>
<gene>
    <name evidence="6" type="ORF">N1032_06950</name>
</gene>
<name>A0ABT2GZT5_9MICO</name>
<feature type="domain" description="HTH tetR-type" evidence="5">
    <location>
        <begin position="15"/>
        <end position="75"/>
    </location>
</feature>
<keyword evidence="7" id="KW-1185">Reference proteome</keyword>
<dbReference type="EMBL" id="JANLCJ010000002">
    <property type="protein sequence ID" value="MCS5733474.1"/>
    <property type="molecule type" value="Genomic_DNA"/>
</dbReference>
<sequence length="254" mass="26966">MQLPKARTARALARDQITADILAAARRRLADEGPAELSLRAVARDVGMVSSAVYRYFASRDDLLTALLVLAYDDLGSAAEEGDAAVSDRDDFWARWSAALRAIRRWAVANPGDYALLYGSPVPGYAAPQTTIEPAVRVILVILGVVTDAHRAGAIAGAGTSATMESDAPGAEGLAASVAEAIDFVRARGLLEGESDVPVELVVRTLMAWTTVFGTVSFELFGHLVGSVSDLDRYFDAVIERLGRDLGLVAPHGR</sequence>
<dbReference type="RefSeq" id="WP_259538291.1">
    <property type="nucleotide sequence ID" value="NZ_JANLCJ010000002.1"/>
</dbReference>
<dbReference type="InterPro" id="IPR009057">
    <property type="entry name" value="Homeodomain-like_sf"/>
</dbReference>
<dbReference type="InterPro" id="IPR025996">
    <property type="entry name" value="MT1864/Rv1816-like_C"/>
</dbReference>
<feature type="DNA-binding region" description="H-T-H motif" evidence="4">
    <location>
        <begin position="38"/>
        <end position="57"/>
    </location>
</feature>
<evidence type="ECO:0000256" key="1">
    <source>
        <dbReference type="ARBA" id="ARBA00023015"/>
    </source>
</evidence>
<evidence type="ECO:0000256" key="2">
    <source>
        <dbReference type="ARBA" id="ARBA00023125"/>
    </source>
</evidence>
<organism evidence="6 7">
    <name type="scientific">Herbiconiux daphne</name>
    <dbReference type="NCBI Taxonomy" id="2970914"/>
    <lineage>
        <taxon>Bacteria</taxon>
        <taxon>Bacillati</taxon>
        <taxon>Actinomycetota</taxon>
        <taxon>Actinomycetes</taxon>
        <taxon>Micrococcales</taxon>
        <taxon>Microbacteriaceae</taxon>
        <taxon>Herbiconiux</taxon>
    </lineage>
</organism>
<dbReference type="Pfam" id="PF13305">
    <property type="entry name" value="TetR_C_33"/>
    <property type="match status" value="1"/>
</dbReference>
<evidence type="ECO:0000256" key="3">
    <source>
        <dbReference type="ARBA" id="ARBA00023163"/>
    </source>
</evidence>